<dbReference type="PROSITE" id="PS50113">
    <property type="entry name" value="PAC"/>
    <property type="match status" value="1"/>
</dbReference>
<evidence type="ECO:0000259" key="5">
    <source>
        <dbReference type="PROSITE" id="PS50112"/>
    </source>
</evidence>
<dbReference type="AlphaFoldDB" id="Q2RT37"/>
<protein>
    <recommendedName>
        <fullName evidence="1">diguanylate cyclase</fullName>
        <ecNumber evidence="1">2.7.7.65</ecNumber>
    </recommendedName>
</protein>
<dbReference type="eggNOG" id="COG3706">
    <property type="taxonomic scope" value="Bacteria"/>
</dbReference>
<dbReference type="Gene3D" id="3.30.450.20">
    <property type="entry name" value="PAS domain"/>
    <property type="match status" value="1"/>
</dbReference>
<keyword evidence="3" id="KW-0597">Phosphoprotein</keyword>
<dbReference type="InterPro" id="IPR000014">
    <property type="entry name" value="PAS"/>
</dbReference>
<dbReference type="Gene3D" id="3.30.70.270">
    <property type="match status" value="1"/>
</dbReference>
<evidence type="ECO:0000259" key="4">
    <source>
        <dbReference type="PROSITE" id="PS50110"/>
    </source>
</evidence>
<dbReference type="SMART" id="SM00267">
    <property type="entry name" value="GGDEF"/>
    <property type="match status" value="1"/>
</dbReference>
<keyword evidence="9" id="KW-1185">Reference proteome</keyword>
<dbReference type="InterPro" id="IPR000700">
    <property type="entry name" value="PAS-assoc_C"/>
</dbReference>
<dbReference type="SUPFAM" id="SSF52172">
    <property type="entry name" value="CheY-like"/>
    <property type="match status" value="1"/>
</dbReference>
<dbReference type="InterPro" id="IPR043128">
    <property type="entry name" value="Rev_trsase/Diguanyl_cyclase"/>
</dbReference>
<dbReference type="GO" id="GO:0005886">
    <property type="term" value="C:plasma membrane"/>
    <property type="evidence" value="ECO:0007669"/>
    <property type="project" value="TreeGrafter"/>
</dbReference>
<evidence type="ECO:0000259" key="6">
    <source>
        <dbReference type="PROSITE" id="PS50113"/>
    </source>
</evidence>
<reference evidence="8 9" key="1">
    <citation type="journal article" date="2011" name="Stand. Genomic Sci.">
        <title>Complete genome sequence of Rhodospirillum rubrum type strain (S1).</title>
        <authorList>
            <person name="Munk A.C."/>
            <person name="Copeland A."/>
            <person name="Lucas S."/>
            <person name="Lapidus A."/>
            <person name="Del Rio T.G."/>
            <person name="Barry K."/>
            <person name="Detter J.C."/>
            <person name="Hammon N."/>
            <person name="Israni S."/>
            <person name="Pitluck S."/>
            <person name="Brettin T."/>
            <person name="Bruce D."/>
            <person name="Han C."/>
            <person name="Tapia R."/>
            <person name="Gilna P."/>
            <person name="Schmutz J."/>
            <person name="Larimer F."/>
            <person name="Land M."/>
            <person name="Kyrpides N.C."/>
            <person name="Mavromatis K."/>
            <person name="Richardson P."/>
            <person name="Rohde M."/>
            <person name="Goker M."/>
            <person name="Klenk H.P."/>
            <person name="Zhang Y."/>
            <person name="Roberts G.P."/>
            <person name="Reslewic S."/>
            <person name="Schwartz D.C."/>
        </authorList>
    </citation>
    <scope>NUCLEOTIDE SEQUENCE [LARGE SCALE GENOMIC DNA]</scope>
    <source>
        <strain evidence="9">ATCC 11170 / ATH 1.1.1 / DSM 467 / LMG 4362 / NCIMB 8255 / S1</strain>
    </source>
</reference>
<dbReference type="Gene3D" id="3.40.50.2300">
    <property type="match status" value="1"/>
</dbReference>
<proteinExistence type="predicted"/>
<feature type="domain" description="PAS" evidence="5">
    <location>
        <begin position="227"/>
        <end position="269"/>
    </location>
</feature>
<dbReference type="PROSITE" id="PS50110">
    <property type="entry name" value="RESPONSE_REGULATORY"/>
    <property type="match status" value="1"/>
</dbReference>
<evidence type="ECO:0000256" key="1">
    <source>
        <dbReference type="ARBA" id="ARBA00012528"/>
    </source>
</evidence>
<feature type="domain" description="GGDEF" evidence="7">
    <location>
        <begin position="381"/>
        <end position="510"/>
    </location>
</feature>
<dbReference type="PhylomeDB" id="Q2RT37"/>
<dbReference type="Proteomes" id="UP000001929">
    <property type="component" value="Chromosome"/>
</dbReference>
<dbReference type="CDD" id="cd01949">
    <property type="entry name" value="GGDEF"/>
    <property type="match status" value="1"/>
</dbReference>
<feature type="modified residue" description="4-aspartylphosphate" evidence="3">
    <location>
        <position position="120"/>
    </location>
</feature>
<dbReference type="InterPro" id="IPR050469">
    <property type="entry name" value="Diguanylate_Cyclase"/>
</dbReference>
<dbReference type="eggNOG" id="COG0784">
    <property type="taxonomic scope" value="Bacteria"/>
</dbReference>
<dbReference type="STRING" id="269796.Rru_A1908"/>
<dbReference type="Pfam" id="PF00990">
    <property type="entry name" value="GGDEF"/>
    <property type="match status" value="1"/>
</dbReference>
<dbReference type="EC" id="2.7.7.65" evidence="1"/>
<dbReference type="GO" id="GO:0043709">
    <property type="term" value="P:cell adhesion involved in single-species biofilm formation"/>
    <property type="evidence" value="ECO:0007669"/>
    <property type="project" value="TreeGrafter"/>
</dbReference>
<dbReference type="NCBIfam" id="TIGR00229">
    <property type="entry name" value="sensory_box"/>
    <property type="match status" value="1"/>
</dbReference>
<dbReference type="PANTHER" id="PTHR45138">
    <property type="entry name" value="REGULATORY COMPONENTS OF SENSORY TRANSDUCTION SYSTEM"/>
    <property type="match status" value="1"/>
</dbReference>
<dbReference type="KEGG" id="rru:Rru_A1908"/>
<evidence type="ECO:0000313" key="8">
    <source>
        <dbReference type="EMBL" id="ABC22708.1"/>
    </source>
</evidence>
<evidence type="ECO:0000256" key="3">
    <source>
        <dbReference type="PROSITE-ProRule" id="PRU00169"/>
    </source>
</evidence>
<sequence length="519" mass="57642">MGRKQLNHIKCRENCSLVAKAGFRHRRVIIQGIQSAMVQDSDEILFVEEEDPVAGSLPSDVSPWKVLVADDDPEVFTVTRLVLSGFVFAGRGVSLLYAGSAAEATEILRQQSDIAVALLDVVMETEDAGLKLVKVIRDDLGNSHLRIVLRTGQPGQAPEHDVVMRYDINDYRSKTELTDTKLITTLVSSLRSYQQIEALERSRAELREARDTLEIRVAERTRDLRESEARLRSILDASVFPILVLSEEGDRVRFLNDHAGEALGWALLENTTSTLPDLWENPVDGARLLARTVQRGRVLDCEFRLRGAGGEPFWALVSTIAMSYDGQPAVLLSFNDITVHKQREEAWQRLALTDPLTGLGNRRLLFDRGILEVARARRGCWPLSGLMIDLDHFKRINDTQGHAAGDAILRTLADTLRESLREIDVIARVGGEEFAILLPDTSLTAAHEVGERLRLSCQIPQPVGGPVTISVGISTLHPEDRGLGDMLSRADDALYRAKRNGRDRVEIADDSEDNQDVSP</sequence>
<comment type="catalytic activity">
    <reaction evidence="2">
        <text>2 GTP = 3',3'-c-di-GMP + 2 diphosphate</text>
        <dbReference type="Rhea" id="RHEA:24898"/>
        <dbReference type="ChEBI" id="CHEBI:33019"/>
        <dbReference type="ChEBI" id="CHEBI:37565"/>
        <dbReference type="ChEBI" id="CHEBI:58805"/>
        <dbReference type="EC" id="2.7.7.65"/>
    </reaction>
</comment>
<dbReference type="InterPro" id="IPR029787">
    <property type="entry name" value="Nucleotide_cyclase"/>
</dbReference>
<dbReference type="NCBIfam" id="TIGR00254">
    <property type="entry name" value="GGDEF"/>
    <property type="match status" value="1"/>
</dbReference>
<dbReference type="PROSITE" id="PS50112">
    <property type="entry name" value="PAS"/>
    <property type="match status" value="1"/>
</dbReference>
<dbReference type="SMART" id="SM00086">
    <property type="entry name" value="PAC"/>
    <property type="match status" value="1"/>
</dbReference>
<dbReference type="Pfam" id="PF13188">
    <property type="entry name" value="PAS_8"/>
    <property type="match status" value="1"/>
</dbReference>
<dbReference type="InterPro" id="IPR001610">
    <property type="entry name" value="PAC"/>
</dbReference>
<dbReference type="EnsemblBacteria" id="ABC22708">
    <property type="protein sequence ID" value="ABC22708"/>
    <property type="gene ID" value="Rru_A1908"/>
</dbReference>
<dbReference type="EMBL" id="CP000230">
    <property type="protein sequence ID" value="ABC22708.1"/>
    <property type="molecule type" value="Genomic_DNA"/>
</dbReference>
<dbReference type="CDD" id="cd00130">
    <property type="entry name" value="PAS"/>
    <property type="match status" value="1"/>
</dbReference>
<dbReference type="SUPFAM" id="SSF55785">
    <property type="entry name" value="PYP-like sensor domain (PAS domain)"/>
    <property type="match status" value="1"/>
</dbReference>
<feature type="domain" description="PAC" evidence="6">
    <location>
        <begin position="299"/>
        <end position="349"/>
    </location>
</feature>
<dbReference type="SUPFAM" id="SSF55073">
    <property type="entry name" value="Nucleotide cyclase"/>
    <property type="match status" value="1"/>
</dbReference>
<evidence type="ECO:0000256" key="2">
    <source>
        <dbReference type="ARBA" id="ARBA00034247"/>
    </source>
</evidence>
<accession>Q2RT37</accession>
<evidence type="ECO:0000259" key="7">
    <source>
        <dbReference type="PROSITE" id="PS50887"/>
    </source>
</evidence>
<dbReference type="GO" id="GO:1902201">
    <property type="term" value="P:negative regulation of bacterial-type flagellum-dependent cell motility"/>
    <property type="evidence" value="ECO:0007669"/>
    <property type="project" value="TreeGrafter"/>
</dbReference>
<dbReference type="GO" id="GO:0052621">
    <property type="term" value="F:diguanylate cyclase activity"/>
    <property type="evidence" value="ECO:0007669"/>
    <property type="project" value="UniProtKB-EC"/>
</dbReference>
<dbReference type="InterPro" id="IPR011006">
    <property type="entry name" value="CheY-like_superfamily"/>
</dbReference>
<dbReference type="GO" id="GO:0000160">
    <property type="term" value="P:phosphorelay signal transduction system"/>
    <property type="evidence" value="ECO:0007669"/>
    <property type="project" value="InterPro"/>
</dbReference>
<dbReference type="InterPro" id="IPR000160">
    <property type="entry name" value="GGDEF_dom"/>
</dbReference>
<gene>
    <name evidence="8" type="ordered locus">Rru_A1908</name>
</gene>
<organism evidence="8 9">
    <name type="scientific">Rhodospirillum rubrum (strain ATCC 11170 / ATH 1.1.1 / DSM 467 / LMG 4362 / NCIMB 8255 / S1)</name>
    <dbReference type="NCBI Taxonomy" id="269796"/>
    <lineage>
        <taxon>Bacteria</taxon>
        <taxon>Pseudomonadati</taxon>
        <taxon>Pseudomonadota</taxon>
        <taxon>Alphaproteobacteria</taxon>
        <taxon>Rhodospirillales</taxon>
        <taxon>Rhodospirillaceae</taxon>
        <taxon>Rhodospirillum</taxon>
    </lineage>
</organism>
<dbReference type="PATRIC" id="fig|269796.9.peg.1989"/>
<dbReference type="PANTHER" id="PTHR45138:SF9">
    <property type="entry name" value="DIGUANYLATE CYCLASE DGCM-RELATED"/>
    <property type="match status" value="1"/>
</dbReference>
<dbReference type="InterPro" id="IPR001789">
    <property type="entry name" value="Sig_transdc_resp-reg_receiver"/>
</dbReference>
<dbReference type="PROSITE" id="PS50887">
    <property type="entry name" value="GGDEF"/>
    <property type="match status" value="1"/>
</dbReference>
<dbReference type="FunFam" id="3.30.70.270:FF:000001">
    <property type="entry name" value="Diguanylate cyclase domain protein"/>
    <property type="match status" value="1"/>
</dbReference>
<feature type="domain" description="Response regulatory" evidence="4">
    <location>
        <begin position="65"/>
        <end position="189"/>
    </location>
</feature>
<name>Q2RT37_RHORT</name>
<dbReference type="InterPro" id="IPR035965">
    <property type="entry name" value="PAS-like_dom_sf"/>
</dbReference>
<dbReference type="HOGENOM" id="CLU_000445_11_28_5"/>
<evidence type="ECO:0000313" key="9">
    <source>
        <dbReference type="Proteomes" id="UP000001929"/>
    </source>
</evidence>